<evidence type="ECO:0000313" key="3">
    <source>
        <dbReference type="Proteomes" id="UP000282184"/>
    </source>
</evidence>
<dbReference type="InterPro" id="IPR006056">
    <property type="entry name" value="RidA"/>
</dbReference>
<sequence length="128" mass="13430">MANVIINSPEAPAPIGPYSQAVQAGNTIYVSGQIALDASGGQLVGEGDVQAQTHQVMRNLQAVLAAGGYALPDVVKCSIFVKDLGHFGVINEIYGSYFGQGPYPARETVEVSRLPKDVLVEISCIAVK</sequence>
<dbReference type="SUPFAM" id="SSF55298">
    <property type="entry name" value="YjgF-like"/>
    <property type="match status" value="1"/>
</dbReference>
<gene>
    <name evidence="2" type="ORF">EJV47_18750</name>
</gene>
<protein>
    <submittedName>
        <fullName evidence="2">RidA family protein</fullName>
    </submittedName>
</protein>
<reference evidence="2 3" key="1">
    <citation type="submission" date="2018-12" db="EMBL/GenBank/DDBJ databases">
        <title>Hymenobacter gummosus sp. nov., isolated from a spring.</title>
        <authorList>
            <person name="Nie L."/>
        </authorList>
    </citation>
    <scope>NUCLEOTIDE SEQUENCE [LARGE SCALE GENOMIC DNA]</scope>
    <source>
        <strain evidence="2 3">KCTC 52166</strain>
    </source>
</reference>
<proteinExistence type="inferred from homology"/>
<dbReference type="FunFam" id="3.30.1330.40:FF:000001">
    <property type="entry name" value="L-PSP family endoribonuclease"/>
    <property type="match status" value="1"/>
</dbReference>
<keyword evidence="3" id="KW-1185">Reference proteome</keyword>
<dbReference type="Pfam" id="PF01042">
    <property type="entry name" value="Ribonuc_L-PSP"/>
    <property type="match status" value="1"/>
</dbReference>
<dbReference type="PANTHER" id="PTHR11803">
    <property type="entry name" value="2-IMINOBUTANOATE/2-IMINOPROPANOATE DEAMINASE RIDA"/>
    <property type="match status" value="1"/>
</dbReference>
<dbReference type="RefSeq" id="WP_126694717.1">
    <property type="nucleotide sequence ID" value="NZ_RXOF01000012.1"/>
</dbReference>
<comment type="similarity">
    <text evidence="1">Belongs to the RutC family.</text>
</comment>
<dbReference type="CDD" id="cd00448">
    <property type="entry name" value="YjgF_YER057c_UK114_family"/>
    <property type="match status" value="1"/>
</dbReference>
<dbReference type="Gene3D" id="3.30.1330.40">
    <property type="entry name" value="RutC-like"/>
    <property type="match status" value="1"/>
</dbReference>
<dbReference type="GO" id="GO:0019239">
    <property type="term" value="F:deaminase activity"/>
    <property type="evidence" value="ECO:0007669"/>
    <property type="project" value="TreeGrafter"/>
</dbReference>
<name>A0A3S0HL45_9BACT</name>
<evidence type="ECO:0000256" key="1">
    <source>
        <dbReference type="ARBA" id="ARBA00010552"/>
    </source>
</evidence>
<dbReference type="InterPro" id="IPR035959">
    <property type="entry name" value="RutC-like_sf"/>
</dbReference>
<dbReference type="OrthoDB" id="9803101at2"/>
<dbReference type="Proteomes" id="UP000282184">
    <property type="component" value="Unassembled WGS sequence"/>
</dbReference>
<evidence type="ECO:0000313" key="2">
    <source>
        <dbReference type="EMBL" id="RTQ47464.1"/>
    </source>
</evidence>
<dbReference type="GO" id="GO:0005829">
    <property type="term" value="C:cytosol"/>
    <property type="evidence" value="ECO:0007669"/>
    <property type="project" value="TreeGrafter"/>
</dbReference>
<comment type="caution">
    <text evidence="2">The sequence shown here is derived from an EMBL/GenBank/DDBJ whole genome shotgun (WGS) entry which is preliminary data.</text>
</comment>
<dbReference type="InterPro" id="IPR006175">
    <property type="entry name" value="YjgF/YER057c/UK114"/>
</dbReference>
<accession>A0A3S0HL45</accession>
<dbReference type="AlphaFoldDB" id="A0A3S0HL45"/>
<dbReference type="PANTHER" id="PTHR11803:SF39">
    <property type="entry name" value="2-IMINOBUTANOATE_2-IMINOPROPANOATE DEAMINASE"/>
    <property type="match status" value="1"/>
</dbReference>
<dbReference type="EMBL" id="RXOF01000012">
    <property type="protein sequence ID" value="RTQ47464.1"/>
    <property type="molecule type" value="Genomic_DNA"/>
</dbReference>
<organism evidence="2 3">
    <name type="scientific">Hymenobacter gummosus</name>
    <dbReference type="NCBI Taxonomy" id="1776032"/>
    <lineage>
        <taxon>Bacteria</taxon>
        <taxon>Pseudomonadati</taxon>
        <taxon>Bacteroidota</taxon>
        <taxon>Cytophagia</taxon>
        <taxon>Cytophagales</taxon>
        <taxon>Hymenobacteraceae</taxon>
        <taxon>Hymenobacter</taxon>
    </lineage>
</organism>
<dbReference type="NCBIfam" id="TIGR00004">
    <property type="entry name" value="Rid family detoxifying hydrolase"/>
    <property type="match status" value="1"/>
</dbReference>